<comment type="caution">
    <text evidence="6">The sequence shown here is derived from an EMBL/GenBank/DDBJ whole genome shotgun (WGS) entry which is preliminary data.</text>
</comment>
<dbReference type="Pfam" id="PF09339">
    <property type="entry name" value="HTH_IclR"/>
    <property type="match status" value="1"/>
</dbReference>
<sequence length="375" mass="40857">MAQVVELEPHVVVQILLVVHTAHRNRHHPTPRCRDRIPFIDFSAPLFGTDVSHCGYDDVRAWGCDRHQGLPHQGLPCSLHARREGRARYGAPSGFDADDIHAGTEAHVEENISAEHNDAPTTRADRSGVQVIARAAALLRALKAHPDGLTLGELARLLALPRSTVQRIVDALHAENLVIAASLSRGVRLGPALISLGAATRFEIAELARPMLQQITRECGETVDLSLLDGDRVVFVDQVAGVHRLRAESDVGIAFALHSSAPGKAMLAAMTPERLQNLRPTLRFTRLTRNTIVSWATLEQAISAIRETGIATDLEENSLGICAIAAALRLPNGELAAISIPVPTQRFVELRVHLEALLRDHCSRLQQRLGGNRNV</sequence>
<evidence type="ECO:0000256" key="1">
    <source>
        <dbReference type="ARBA" id="ARBA00023015"/>
    </source>
</evidence>
<dbReference type="SUPFAM" id="SSF55781">
    <property type="entry name" value="GAF domain-like"/>
    <property type="match status" value="1"/>
</dbReference>
<dbReference type="Gene3D" id="3.30.450.40">
    <property type="match status" value="1"/>
</dbReference>
<reference evidence="6 7" key="1">
    <citation type="submission" date="2018-10" db="EMBL/GenBank/DDBJ databases">
        <title>Robbsia sp. DHC34, isolated from soil.</title>
        <authorList>
            <person name="Gao Z.-H."/>
            <person name="Qiu L.-H."/>
        </authorList>
    </citation>
    <scope>NUCLEOTIDE SEQUENCE [LARGE SCALE GENOMIC DNA]</scope>
    <source>
        <strain evidence="6 7">DHC34</strain>
    </source>
</reference>
<keyword evidence="7" id="KW-1185">Reference proteome</keyword>
<gene>
    <name evidence="6" type="ORF">D7S86_00170</name>
</gene>
<name>A0A494Y6T6_9BURK</name>
<dbReference type="SMART" id="SM00346">
    <property type="entry name" value="HTH_ICLR"/>
    <property type="match status" value="1"/>
</dbReference>
<dbReference type="Pfam" id="PF01614">
    <property type="entry name" value="IclR_C"/>
    <property type="match status" value="1"/>
</dbReference>
<dbReference type="InterPro" id="IPR036390">
    <property type="entry name" value="WH_DNA-bd_sf"/>
</dbReference>
<dbReference type="InterPro" id="IPR036388">
    <property type="entry name" value="WH-like_DNA-bd_sf"/>
</dbReference>
<evidence type="ECO:0000259" key="4">
    <source>
        <dbReference type="PROSITE" id="PS51077"/>
    </source>
</evidence>
<feature type="domain" description="IclR-ED" evidence="5">
    <location>
        <begin position="192"/>
        <end position="371"/>
    </location>
</feature>
<dbReference type="GO" id="GO:0003700">
    <property type="term" value="F:DNA-binding transcription factor activity"/>
    <property type="evidence" value="ECO:0007669"/>
    <property type="project" value="TreeGrafter"/>
</dbReference>
<evidence type="ECO:0000256" key="3">
    <source>
        <dbReference type="ARBA" id="ARBA00023163"/>
    </source>
</evidence>
<dbReference type="InterPro" id="IPR005471">
    <property type="entry name" value="Tscrpt_reg_IclR_N"/>
</dbReference>
<dbReference type="PROSITE" id="PS51078">
    <property type="entry name" value="ICLR_ED"/>
    <property type="match status" value="1"/>
</dbReference>
<dbReference type="GO" id="GO:0045892">
    <property type="term" value="P:negative regulation of DNA-templated transcription"/>
    <property type="evidence" value="ECO:0007669"/>
    <property type="project" value="TreeGrafter"/>
</dbReference>
<dbReference type="InterPro" id="IPR029016">
    <property type="entry name" value="GAF-like_dom_sf"/>
</dbReference>
<dbReference type="InterPro" id="IPR050707">
    <property type="entry name" value="HTH_MetabolicPath_Reg"/>
</dbReference>
<dbReference type="SUPFAM" id="SSF46785">
    <property type="entry name" value="Winged helix' DNA-binding domain"/>
    <property type="match status" value="1"/>
</dbReference>
<evidence type="ECO:0000259" key="5">
    <source>
        <dbReference type="PROSITE" id="PS51078"/>
    </source>
</evidence>
<evidence type="ECO:0000256" key="2">
    <source>
        <dbReference type="ARBA" id="ARBA00023125"/>
    </source>
</evidence>
<dbReference type="EMBL" id="RBZU01000001">
    <property type="protein sequence ID" value="RKP58422.1"/>
    <property type="molecule type" value="Genomic_DNA"/>
</dbReference>
<keyword evidence="1" id="KW-0805">Transcription regulation</keyword>
<feature type="domain" description="HTH iclR-type" evidence="4">
    <location>
        <begin position="129"/>
        <end position="191"/>
    </location>
</feature>
<dbReference type="Gene3D" id="1.10.10.10">
    <property type="entry name" value="Winged helix-like DNA-binding domain superfamily/Winged helix DNA-binding domain"/>
    <property type="match status" value="1"/>
</dbReference>
<evidence type="ECO:0000313" key="6">
    <source>
        <dbReference type="EMBL" id="RKP58422.1"/>
    </source>
</evidence>
<organism evidence="6 7">
    <name type="scientific">Pararobbsia silviterrae</name>
    <dbReference type="NCBI Taxonomy" id="1792498"/>
    <lineage>
        <taxon>Bacteria</taxon>
        <taxon>Pseudomonadati</taxon>
        <taxon>Pseudomonadota</taxon>
        <taxon>Betaproteobacteria</taxon>
        <taxon>Burkholderiales</taxon>
        <taxon>Burkholderiaceae</taxon>
        <taxon>Pararobbsia</taxon>
    </lineage>
</organism>
<accession>A0A494Y6T6</accession>
<dbReference type="Proteomes" id="UP000270342">
    <property type="component" value="Unassembled WGS sequence"/>
</dbReference>
<protein>
    <submittedName>
        <fullName evidence="6">IclR family transcriptional regulator</fullName>
    </submittedName>
</protein>
<keyword evidence="2" id="KW-0238">DNA-binding</keyword>
<dbReference type="PANTHER" id="PTHR30136:SF35">
    <property type="entry name" value="HTH-TYPE TRANSCRIPTIONAL REGULATOR RV1719"/>
    <property type="match status" value="1"/>
</dbReference>
<dbReference type="InterPro" id="IPR014757">
    <property type="entry name" value="Tscrpt_reg_IclR_C"/>
</dbReference>
<dbReference type="GO" id="GO:0003677">
    <property type="term" value="F:DNA binding"/>
    <property type="evidence" value="ECO:0007669"/>
    <property type="project" value="UniProtKB-KW"/>
</dbReference>
<dbReference type="AlphaFoldDB" id="A0A494Y6T6"/>
<dbReference type="PROSITE" id="PS51077">
    <property type="entry name" value="HTH_ICLR"/>
    <property type="match status" value="1"/>
</dbReference>
<evidence type="ECO:0000313" key="7">
    <source>
        <dbReference type="Proteomes" id="UP000270342"/>
    </source>
</evidence>
<keyword evidence="3" id="KW-0804">Transcription</keyword>
<proteinExistence type="predicted"/>
<dbReference type="PANTHER" id="PTHR30136">
    <property type="entry name" value="HELIX-TURN-HELIX TRANSCRIPTIONAL REGULATOR, ICLR FAMILY"/>
    <property type="match status" value="1"/>
</dbReference>